<evidence type="ECO:0000256" key="3">
    <source>
        <dbReference type="ARBA" id="ARBA00022512"/>
    </source>
</evidence>
<dbReference type="eggNOG" id="COG4932">
    <property type="taxonomic scope" value="Bacteria"/>
</dbReference>
<evidence type="ECO:0000256" key="8">
    <source>
        <dbReference type="SAM" id="SignalP"/>
    </source>
</evidence>
<feature type="domain" description="SpaA-like prealbumin fold" evidence="9">
    <location>
        <begin position="1877"/>
        <end position="1958"/>
    </location>
</feature>
<proteinExistence type="inferred from homology"/>
<comment type="similarity">
    <text evidence="2">Belongs to the serine-aspartate repeat-containing protein (SDr) family.</text>
</comment>
<evidence type="ECO:0000256" key="6">
    <source>
        <dbReference type="ARBA" id="ARBA00023088"/>
    </source>
</evidence>
<feature type="domain" description="SpaA-like prealbumin fold" evidence="9">
    <location>
        <begin position="1765"/>
        <end position="1846"/>
    </location>
</feature>
<name>B6W993_9FIRM</name>
<dbReference type="Pfam" id="PF17802">
    <property type="entry name" value="SpaA"/>
    <property type="match status" value="4"/>
</dbReference>
<dbReference type="EMBL" id="ABXA01000031">
    <property type="protein sequence ID" value="EEB35944.1"/>
    <property type="molecule type" value="Genomic_DNA"/>
</dbReference>
<comment type="subcellular location">
    <subcellularLocation>
        <location evidence="1">Secreted</location>
        <location evidence="1">Cell wall</location>
    </subcellularLocation>
</comment>
<evidence type="ECO:0000256" key="7">
    <source>
        <dbReference type="SAM" id="MobiDB-lite"/>
    </source>
</evidence>
<evidence type="ECO:0000256" key="5">
    <source>
        <dbReference type="ARBA" id="ARBA00022729"/>
    </source>
</evidence>
<dbReference type="GO" id="GO:0007155">
    <property type="term" value="P:cell adhesion"/>
    <property type="evidence" value="ECO:0007669"/>
    <property type="project" value="InterPro"/>
</dbReference>
<evidence type="ECO:0000256" key="1">
    <source>
        <dbReference type="ARBA" id="ARBA00004191"/>
    </source>
</evidence>
<dbReference type="InterPro" id="IPR041033">
    <property type="entry name" value="SpaA_PFL_dom_1"/>
</dbReference>
<feature type="domain" description="SpaA-like prealbumin fold" evidence="9">
    <location>
        <begin position="966"/>
        <end position="1048"/>
    </location>
</feature>
<dbReference type="InterPro" id="IPR013783">
    <property type="entry name" value="Ig-like_fold"/>
</dbReference>
<dbReference type="SUPFAM" id="SSF49401">
    <property type="entry name" value="Bacterial adhesins"/>
    <property type="match status" value="1"/>
</dbReference>
<feature type="region of interest" description="Disordered" evidence="7">
    <location>
        <begin position="253"/>
        <end position="394"/>
    </location>
</feature>
<gene>
    <name evidence="10" type="ORF">ANHYDRO_01146</name>
</gene>
<keyword evidence="4" id="KW-0964">Secreted</keyword>
<evidence type="ECO:0000259" key="9">
    <source>
        <dbReference type="Pfam" id="PF17802"/>
    </source>
</evidence>
<keyword evidence="3" id="KW-0134">Cell wall</keyword>
<dbReference type="Gene3D" id="2.60.40.1280">
    <property type="match status" value="2"/>
</dbReference>
<protein>
    <submittedName>
        <fullName evidence="10">Cna protein B-type domain protein</fullName>
    </submittedName>
</protein>
<feature type="compositionally biased region" description="Basic and acidic residues" evidence="7">
    <location>
        <begin position="253"/>
        <end position="389"/>
    </location>
</feature>
<dbReference type="Proteomes" id="UP000005451">
    <property type="component" value="Unassembled WGS sequence"/>
</dbReference>
<keyword evidence="5 8" id="KW-0732">Signal</keyword>
<dbReference type="InterPro" id="IPR008966">
    <property type="entry name" value="Adhesion_dom_sf"/>
</dbReference>
<dbReference type="STRING" id="561177.ANHYDRO_01146"/>
<keyword evidence="6" id="KW-0572">Peptidoglycan-anchor</keyword>
<evidence type="ECO:0000256" key="2">
    <source>
        <dbReference type="ARBA" id="ARBA00007257"/>
    </source>
</evidence>
<dbReference type="SUPFAM" id="SSF49478">
    <property type="entry name" value="Cna protein B-type domain"/>
    <property type="match status" value="3"/>
</dbReference>
<feature type="chain" id="PRO_5002851980" evidence="8">
    <location>
        <begin position="33"/>
        <end position="2208"/>
    </location>
</feature>
<dbReference type="Gene3D" id="2.60.40.10">
    <property type="entry name" value="Immunoglobulins"/>
    <property type="match status" value="4"/>
</dbReference>
<evidence type="ECO:0000313" key="11">
    <source>
        <dbReference type="Proteomes" id="UP000005451"/>
    </source>
</evidence>
<dbReference type="InterPro" id="IPR011252">
    <property type="entry name" value="Fibrogen-bd_dom1"/>
</dbReference>
<reference evidence="10 11" key="2">
    <citation type="submission" date="2008-10" db="EMBL/GenBank/DDBJ databases">
        <title>Draft genome sequence of Anaerococcus hydrogenalis (DSM 7454).</title>
        <authorList>
            <person name="Sudarsanam P."/>
            <person name="Ley R."/>
            <person name="Guruge J."/>
            <person name="Turnbaugh P.J."/>
            <person name="Mahowald M."/>
            <person name="Liep D."/>
            <person name="Gordon J."/>
        </authorList>
    </citation>
    <scope>NUCLEOTIDE SEQUENCE [LARGE SCALE GENOMIC DNA]</scope>
    <source>
        <strain evidence="10 11">DSM 7454</strain>
    </source>
</reference>
<dbReference type="RefSeq" id="WP_004814288.1">
    <property type="nucleotide sequence ID" value="NZ_ABXA01000031.1"/>
</dbReference>
<dbReference type="eggNOG" id="COG0711">
    <property type="taxonomic scope" value="Bacteria"/>
</dbReference>
<feature type="domain" description="SpaA-like prealbumin fold" evidence="9">
    <location>
        <begin position="1271"/>
        <end position="1342"/>
    </location>
</feature>
<evidence type="ECO:0000313" key="10">
    <source>
        <dbReference type="EMBL" id="EEB35944.1"/>
    </source>
</evidence>
<dbReference type="PANTHER" id="PTHR36108">
    <property type="entry name" value="COLOSSIN-B-RELATED"/>
    <property type="match status" value="1"/>
</dbReference>
<dbReference type="PANTHER" id="PTHR36108:SF13">
    <property type="entry name" value="COLOSSIN-B-RELATED"/>
    <property type="match status" value="1"/>
</dbReference>
<reference evidence="10 11" key="1">
    <citation type="submission" date="2008-09" db="EMBL/GenBank/DDBJ databases">
        <authorList>
            <person name="Fulton L."/>
            <person name="Clifton S."/>
            <person name="Fulton B."/>
            <person name="Xu J."/>
            <person name="Minx P."/>
            <person name="Pepin K.H."/>
            <person name="Johnson M."/>
            <person name="Thiruvilangam P."/>
            <person name="Bhonagiri V."/>
            <person name="Nash W.E."/>
            <person name="Mardis E.R."/>
            <person name="Wilson R.K."/>
        </authorList>
    </citation>
    <scope>NUCLEOTIDE SEQUENCE [LARGE SCALE GENOMIC DNA]</scope>
    <source>
        <strain evidence="10 11">DSM 7454</strain>
    </source>
</reference>
<evidence type="ECO:0000256" key="4">
    <source>
        <dbReference type="ARBA" id="ARBA00022525"/>
    </source>
</evidence>
<comment type="caution">
    <text evidence="10">The sequence shown here is derived from an EMBL/GenBank/DDBJ whole genome shotgun (WGS) entry which is preliminary data.</text>
</comment>
<accession>B6W993</accession>
<feature type="signal peptide" evidence="8">
    <location>
        <begin position="1"/>
        <end position="32"/>
    </location>
</feature>
<organism evidence="10 11">
    <name type="scientific">Anaerococcus hydrogenalis DSM 7454</name>
    <dbReference type="NCBI Taxonomy" id="561177"/>
    <lineage>
        <taxon>Bacteria</taxon>
        <taxon>Bacillati</taxon>
        <taxon>Bacillota</taxon>
        <taxon>Tissierellia</taxon>
        <taxon>Tissierellales</taxon>
        <taxon>Peptoniphilaceae</taxon>
        <taxon>Anaerococcus</taxon>
    </lineage>
</organism>
<sequence>MKKILRKLTSFLMAFFMVVQVMLPAFMTKSKAQEENPNTIKAIDKLEEDKDSSLSVSKSHEIYDKKQSKKDEDKFSVAVSLPDTTSKFRLVKRNDLKLYEDTYYKTNEEASKEYWHIKDMLNNQGLDLDLDIIEDENGYKLSTKEENIEEDKEKSPYGENYSYIDFKIMDDFDFNEKGNQKLFKEEKLVFNIEFLKYESPDPNFNLYEKDQEGNLTIKNEGDILALIRDKKKTLYTTNSLKEDFENIKTLKEEKEKKEAEEKAKKEEEEKAKKEQAEKKAQAEKAKKEAEQKEKSDQEKSDKKEASNPSSNKKEKKEEKDSSNKESKTEISFESEESSKDEKNSNKDSNKEEKAKDQSKKQEENKTQEKTAEKKEEKTDKKSTEEKSEDLQGIMPKLRMLFVGTPYPAQSRSANEEEKGGNKLNLEGKKFHILTRFDTSNATGPIQPVQYFNIHLDKQLTVKPGTKLEPIRYKGEVIAEPKYNSKDNIIEYKIVKEIKENIQIPLNIPVDYNQGNVELDKDGTFTVINKVSGLGLINPPKDLLPQKVDVNGNPAGSIIEPGRNDVTQIVDSSKNYRLDIDSVGNPVIENGEMVGINWVVKIESDKDLKNDLGMKMNFTLVEGSGLEKIESITSSDATEKIQDNAIKGKTGIVDSKHSTVNQSTKSYMYTIYTPVSNRQADYVLDISTVLTKDLTDGQPYVGAVRSVMDKGYPKDKVEQDTPTRVGINNRTTIEGKFLSNTKAQWTITDGVCTLDKNNGLPLETRTLKGANIKTGKRVVYGVDPTTGKMVVKEEEKGLTDIPAKEADPNTSQAVGNIGVYQFTHDVDESTTPKSYTMSGVEISKFQDLYIDQEWNLPVKGMTMPGQNFIAKDNDGKELGKVHVDKGSAGETTRFVTIPNARYWDIDENSHEASKRENKIEQKFDPDTVEAGGKKYKYNENANYYQIDTKSQYIHNSAIEQTTKKPVSFTVVKVDSKDPSKKLAGARFKLLGDNQPSIITDDQGRASFNNVLPGTYTLIEEKAPAGYKLDQGRKTITISEDGNISVNGSNIQSGGSTSATKLVQHDSYPNWPDYMNAMHYGKINDQGELEFYLYLKPESNNGKDGTNRDTRLNISIPGVSITDVKAYDVSPGYRNNVKHSMEQQNVDGYIPLLGNNVINASNNHVITGKENTRDLYTGKTGYEVYFPQERFAGDWGFLVKVKANIGNKNSVSLDYDWLTNDDTANQTNLTQKVVISKASGEGETNQLLVTNEEFTKSPISVTKFADSFNNKGNRNRLQGAEFVLKDSNGNVIANKFTDENGTADFGKYPPGTYRLEEKSAPDGYQKNGVYFEVVVDDEGQVTYTARFEDGIGTPQAGQDYYIEKGEETGSSAKATVTSVNQRLEYLENEPGDIGTKTGVWEAYSYESLKYHADVTLTNVSEGSRFEIQFDRNLDFTQYFSEFPKIVIDGVEVADPHFDYNTNLLTYVFNNKAKKDVTASINLRGIIPDKYFAKETGKYTFNIKVAPGQKGTIGGTPNLTKEINADYGRHHSKTGDSNQSYYFRDVYQKEDGNWYVTVLTYLNPLGLDYSAKTVRYNWLTTDFQDNRIAEWSGKGYKPLYELNDVKVYGTDYAKYWLEGIPLNRYMPLSMGIRPEQDPNIYHLLAHQTINPGNDSERTQNGIYINYNSDNIKTTEKLATKDINKAPLIVKVPKPKDKGGYVVEQTFKITDIEKFNTKWRAFYMYDGNLTSAFASRANVNTAIGDQAGGEIPKYYREIVGLINNKYKPGNFKLTKYDEANQTNKLPNATFALTDENGKKIYRTSDANGEINFENIAPGRYSLEETRAPEGYKLTNKKWQVTVLSDGSVRIRETSITGESKLYTNATVPINIQVPNKPVGQKFRVYKKDGNGEPLPGAKFKITDPDDPNFSAEARSGQNGIVEFEDTLKEGKNYILEEVEPPTGYNPLNKKWVLRVEDGKTKVYNYSESTKIGDVEKSLLGDKDTEWVDVKNRNTSGWSDYDNRWTGWADKNLNAQHLGTRIIAINKKEKYVVQRYIINPEAKNIDATTAATIHREKPEYPNMDWYKGNEEIKIFTLESKKGGNTDGKVTGLISDLRFASYTVTDITKQVNKTPDTSHHGETRLKLELPKTDKPIVVDVKVPYKDENGGVGTGMDWRESNTTYWKSDYYERVSDIKTAGLVSETGGTIVGSYVAEGSLDVTNDLKTYGFKIKK</sequence>